<accession>A0A9P0BD73</accession>
<dbReference type="Proteomes" id="UP001154078">
    <property type="component" value="Chromosome 7"/>
</dbReference>
<feature type="signal peptide" evidence="1">
    <location>
        <begin position="1"/>
        <end position="20"/>
    </location>
</feature>
<feature type="chain" id="PRO_5040369974" evidence="1">
    <location>
        <begin position="21"/>
        <end position="168"/>
    </location>
</feature>
<keyword evidence="1" id="KW-0732">Signal</keyword>
<reference evidence="2" key="1">
    <citation type="submission" date="2021-12" db="EMBL/GenBank/DDBJ databases">
        <authorList>
            <person name="King R."/>
        </authorList>
    </citation>
    <scope>NUCLEOTIDE SEQUENCE</scope>
</reference>
<evidence type="ECO:0000313" key="2">
    <source>
        <dbReference type="EMBL" id="CAH0560934.1"/>
    </source>
</evidence>
<evidence type="ECO:0000313" key="3">
    <source>
        <dbReference type="Proteomes" id="UP001154078"/>
    </source>
</evidence>
<protein>
    <submittedName>
        <fullName evidence="2">Uncharacterized protein</fullName>
    </submittedName>
</protein>
<gene>
    <name evidence="2" type="ORF">MELIAE_LOCUS10601</name>
</gene>
<keyword evidence="3" id="KW-1185">Reference proteome</keyword>
<sequence length="168" mass="17785">MKHYGLVLVGLVAITSIAECRTVQKRETIDPIHHSVGLAGEINDEWRDKRAVDAKYGVKNAILGFVFNKINQFIDQKTAWVDQLDRGNIEKNRQHGIEPPRDPVTTLSEAISGAIGEKLQAAGPILTVVTNKLTSGSSGGGHTGFNIGSLLGGLSGGGHVEASAHAAI</sequence>
<evidence type="ECO:0000256" key="1">
    <source>
        <dbReference type="SAM" id="SignalP"/>
    </source>
</evidence>
<organism evidence="2 3">
    <name type="scientific">Brassicogethes aeneus</name>
    <name type="common">Rape pollen beetle</name>
    <name type="synonym">Meligethes aeneus</name>
    <dbReference type="NCBI Taxonomy" id="1431903"/>
    <lineage>
        <taxon>Eukaryota</taxon>
        <taxon>Metazoa</taxon>
        <taxon>Ecdysozoa</taxon>
        <taxon>Arthropoda</taxon>
        <taxon>Hexapoda</taxon>
        <taxon>Insecta</taxon>
        <taxon>Pterygota</taxon>
        <taxon>Neoptera</taxon>
        <taxon>Endopterygota</taxon>
        <taxon>Coleoptera</taxon>
        <taxon>Polyphaga</taxon>
        <taxon>Cucujiformia</taxon>
        <taxon>Nitidulidae</taxon>
        <taxon>Meligethinae</taxon>
        <taxon>Brassicogethes</taxon>
    </lineage>
</organism>
<dbReference type="EMBL" id="OV121138">
    <property type="protein sequence ID" value="CAH0560934.1"/>
    <property type="molecule type" value="Genomic_DNA"/>
</dbReference>
<dbReference type="AlphaFoldDB" id="A0A9P0BD73"/>
<dbReference type="OrthoDB" id="8197466at2759"/>
<name>A0A9P0BD73_BRAAE</name>
<proteinExistence type="predicted"/>